<protein>
    <submittedName>
        <fullName evidence="3">Uncharacterized protein</fullName>
    </submittedName>
</protein>
<gene>
    <name evidence="3" type="ORF">VKT23_009028</name>
</gene>
<keyword evidence="4" id="KW-1185">Reference proteome</keyword>
<dbReference type="Proteomes" id="UP001498398">
    <property type="component" value="Unassembled WGS sequence"/>
</dbReference>
<feature type="compositionally biased region" description="Polar residues" evidence="2">
    <location>
        <begin position="1"/>
        <end position="15"/>
    </location>
</feature>
<dbReference type="EMBL" id="JBANRG010000014">
    <property type="protein sequence ID" value="KAK7461099.1"/>
    <property type="molecule type" value="Genomic_DNA"/>
</dbReference>
<comment type="caution">
    <text evidence="3">The sequence shown here is derived from an EMBL/GenBank/DDBJ whole genome shotgun (WGS) entry which is preliminary data.</text>
</comment>
<keyword evidence="1" id="KW-0175">Coiled coil</keyword>
<evidence type="ECO:0000256" key="1">
    <source>
        <dbReference type="SAM" id="Coils"/>
    </source>
</evidence>
<organism evidence="3 4">
    <name type="scientific">Marasmiellus scandens</name>
    <dbReference type="NCBI Taxonomy" id="2682957"/>
    <lineage>
        <taxon>Eukaryota</taxon>
        <taxon>Fungi</taxon>
        <taxon>Dikarya</taxon>
        <taxon>Basidiomycota</taxon>
        <taxon>Agaricomycotina</taxon>
        <taxon>Agaricomycetes</taxon>
        <taxon>Agaricomycetidae</taxon>
        <taxon>Agaricales</taxon>
        <taxon>Marasmiineae</taxon>
        <taxon>Omphalotaceae</taxon>
        <taxon>Marasmiellus</taxon>
    </lineage>
</organism>
<evidence type="ECO:0000313" key="3">
    <source>
        <dbReference type="EMBL" id="KAK7461099.1"/>
    </source>
</evidence>
<reference evidence="3 4" key="1">
    <citation type="submission" date="2024-01" db="EMBL/GenBank/DDBJ databases">
        <title>A draft genome for the cacao thread blight pathogen Marasmiellus scandens.</title>
        <authorList>
            <person name="Baruah I.K."/>
            <person name="Leung J."/>
            <person name="Bukari Y."/>
            <person name="Amoako-Attah I."/>
            <person name="Meinhardt L.W."/>
            <person name="Bailey B.A."/>
            <person name="Cohen S.P."/>
        </authorList>
    </citation>
    <scope>NUCLEOTIDE SEQUENCE [LARGE SCALE GENOMIC DNA]</scope>
    <source>
        <strain evidence="3 4">GH-19</strain>
    </source>
</reference>
<feature type="coiled-coil region" evidence="1">
    <location>
        <begin position="65"/>
        <end position="92"/>
    </location>
</feature>
<feature type="compositionally biased region" description="Basic and acidic residues" evidence="2">
    <location>
        <begin position="30"/>
        <end position="43"/>
    </location>
</feature>
<feature type="region of interest" description="Disordered" evidence="2">
    <location>
        <begin position="1"/>
        <end position="43"/>
    </location>
</feature>
<evidence type="ECO:0000313" key="4">
    <source>
        <dbReference type="Proteomes" id="UP001498398"/>
    </source>
</evidence>
<sequence length="105" mass="11517">MPADNKTTNHSSQPTARPPMSAHSTNSTAVEHHSLAHTAEEKYKEKLVDKAADKAAEETVDFVTSGDAQQKMEDAQDEAKRKLEEAKQEARGMWTKFCGCFGPAP</sequence>
<name>A0ABR1JIT5_9AGAR</name>
<evidence type="ECO:0000256" key="2">
    <source>
        <dbReference type="SAM" id="MobiDB-lite"/>
    </source>
</evidence>
<accession>A0ABR1JIT5</accession>
<proteinExistence type="predicted"/>